<dbReference type="EMBL" id="HBGY01001565">
    <property type="protein sequence ID" value="CAD9557172.1"/>
    <property type="molecule type" value="Transcribed_RNA"/>
</dbReference>
<proteinExistence type="predicted"/>
<protein>
    <recommendedName>
        <fullName evidence="6">RING-type domain-containing protein</fullName>
    </recommendedName>
</protein>
<keyword evidence="5" id="KW-1133">Transmembrane helix</keyword>
<reference evidence="7" key="1">
    <citation type="submission" date="2021-01" db="EMBL/GenBank/DDBJ databases">
        <authorList>
            <person name="Corre E."/>
            <person name="Pelletier E."/>
            <person name="Niang G."/>
            <person name="Scheremetjew M."/>
            <person name="Finn R."/>
            <person name="Kale V."/>
            <person name="Holt S."/>
            <person name="Cochrane G."/>
            <person name="Meng A."/>
            <person name="Brown T."/>
            <person name="Cohen L."/>
        </authorList>
    </citation>
    <scope>NUCLEOTIDE SEQUENCE</scope>
    <source>
        <strain evidence="7">B650</strain>
    </source>
</reference>
<dbReference type="AlphaFoldDB" id="A0A7S2JTG7"/>
<evidence type="ECO:0000256" key="2">
    <source>
        <dbReference type="ARBA" id="ARBA00022771"/>
    </source>
</evidence>
<sequence>MKLDSCAANTEHTFATVPENTKRLARDSNEMNTQQYKIVIISSFAISAIAFLVVVYLLVPFFVRIVDYLLEVMFANRRRKMIQKMLVYKKVRVDCIVSRLGKVEGSHEIEELMASKENKNMPSYSSFSETANSELRDIPICAICWGQYLEGEGVCWCKYNACTHVFHSDCLSPWLKKHNECPCCRQNMLQFCTGKAQKNDPNSEKNKKIIGLSSPNNLKNFLFCQIHGIVPRNHFDTEEDELSSTRVSRSVDICEIVPAEGESHGNVVDDAADC</sequence>
<accession>A0A7S2JTG7</accession>
<name>A0A7S2JTG7_9STRA</name>
<organism evidence="7">
    <name type="scientific">Leptocylindrus danicus</name>
    <dbReference type="NCBI Taxonomy" id="163516"/>
    <lineage>
        <taxon>Eukaryota</taxon>
        <taxon>Sar</taxon>
        <taxon>Stramenopiles</taxon>
        <taxon>Ochrophyta</taxon>
        <taxon>Bacillariophyta</taxon>
        <taxon>Coscinodiscophyceae</taxon>
        <taxon>Chaetocerotophycidae</taxon>
        <taxon>Leptocylindrales</taxon>
        <taxon>Leptocylindraceae</taxon>
        <taxon>Leptocylindrus</taxon>
    </lineage>
</organism>
<gene>
    <name evidence="7" type="ORF">LDAN0321_LOCUS1071</name>
</gene>
<evidence type="ECO:0000256" key="4">
    <source>
        <dbReference type="PROSITE-ProRule" id="PRU00175"/>
    </source>
</evidence>
<evidence type="ECO:0000259" key="6">
    <source>
        <dbReference type="PROSITE" id="PS50089"/>
    </source>
</evidence>
<keyword evidence="5" id="KW-0812">Transmembrane</keyword>
<dbReference type="GO" id="GO:0008270">
    <property type="term" value="F:zinc ion binding"/>
    <property type="evidence" value="ECO:0007669"/>
    <property type="project" value="UniProtKB-KW"/>
</dbReference>
<dbReference type="InterPro" id="IPR001841">
    <property type="entry name" value="Znf_RING"/>
</dbReference>
<keyword evidence="3" id="KW-0862">Zinc</keyword>
<dbReference type="InterPro" id="IPR013083">
    <property type="entry name" value="Znf_RING/FYVE/PHD"/>
</dbReference>
<dbReference type="Gene3D" id="3.30.40.10">
    <property type="entry name" value="Zinc/RING finger domain, C3HC4 (zinc finger)"/>
    <property type="match status" value="1"/>
</dbReference>
<evidence type="ECO:0000313" key="7">
    <source>
        <dbReference type="EMBL" id="CAD9557172.1"/>
    </source>
</evidence>
<evidence type="ECO:0000256" key="1">
    <source>
        <dbReference type="ARBA" id="ARBA00022723"/>
    </source>
</evidence>
<keyword evidence="5" id="KW-0472">Membrane</keyword>
<feature type="domain" description="RING-type" evidence="6">
    <location>
        <begin position="141"/>
        <end position="185"/>
    </location>
</feature>
<dbReference type="PANTHER" id="PTHR45798:SF97">
    <property type="entry name" value="ALCOHOL-SENSITIVE RING FINGER PROTEIN 1"/>
    <property type="match status" value="1"/>
</dbReference>
<keyword evidence="1" id="KW-0479">Metal-binding</keyword>
<evidence type="ECO:0000256" key="5">
    <source>
        <dbReference type="SAM" id="Phobius"/>
    </source>
</evidence>
<dbReference type="SUPFAM" id="SSF57850">
    <property type="entry name" value="RING/U-box"/>
    <property type="match status" value="1"/>
</dbReference>
<dbReference type="PROSITE" id="PS50089">
    <property type="entry name" value="ZF_RING_2"/>
    <property type="match status" value="1"/>
</dbReference>
<keyword evidence="2 4" id="KW-0863">Zinc-finger</keyword>
<dbReference type="InterPro" id="IPR052788">
    <property type="entry name" value="RING-type_E3_ligase_ATL"/>
</dbReference>
<dbReference type="PANTHER" id="PTHR45798">
    <property type="entry name" value="RING-H2 FINGER PROTEIN ATL61-RELATED-RELATED"/>
    <property type="match status" value="1"/>
</dbReference>
<dbReference type="Pfam" id="PF13639">
    <property type="entry name" value="zf-RING_2"/>
    <property type="match status" value="1"/>
</dbReference>
<feature type="transmembrane region" description="Helical" evidence="5">
    <location>
        <begin position="38"/>
        <end position="70"/>
    </location>
</feature>
<evidence type="ECO:0000256" key="3">
    <source>
        <dbReference type="ARBA" id="ARBA00022833"/>
    </source>
</evidence>